<keyword evidence="5 16" id="KW-0418">Kinase</keyword>
<dbReference type="InterPro" id="IPR024435">
    <property type="entry name" value="HisRS-related_dom"/>
</dbReference>
<dbReference type="GO" id="GO:0000077">
    <property type="term" value="P:DNA damage checkpoint signaling"/>
    <property type="evidence" value="ECO:0007669"/>
    <property type="project" value="InterPro"/>
</dbReference>
<sequence>RAAASAATLSQLSRGKDPSRPGCNTLSHTARRPAMPHKQKKTFSNAHKNGSPRAEKKRQFPPDAPSLALPVVAPTDYEEIHRNEIEALRSIYGDDFEEVEHKRSAWQQSSDVVFKLHLRASSNPEVRLDLLVELPTTYPKTYPNLFLENLDDLRQGARSRIDDIIRTKPKSLVGSEMIYEIAVSIQDVLEDVAEAKAQNKDLPSLEEERMEQEAAANQRAELERQEELQKQEAATAEEERALQQLLEDRLRERTKARLLRRKSRTSGMDTGSEIDAGENIPGAISFDPPLVMADSDEGPLIFRAVYGKTLLKSAQGKDTYTVRPVVTENRCHAPLLVLKEFSIDETQLSPLAFREKMRSSEDKLEALKRLRHPNLLDFVGFKIYRPLEPVSPQDNTWRVYLLLEHANKGSLSEFLDIIGSVPVETLRSWTIQLLEALEFYHRSGFVHGDIHCGRIMILRTQTGGTIVKLQASIENALPDSAGSKQSLEASKSPLWLPPESTQGNTSPTMKTDVWDLGIVFLQMGFGKDVLQRYTSANALMGTLGLSAPLQDLLNEFFRTDPKKRPTAFQLQPSEFFRVDAPLVSQSSTSNSISLPRRPRFDSFGGLPAFSRYCQDFDEAGRLGKGGFGMVVKARNKLDGRLYAVKKITQRSAAALKDTLSEIMLLSRLNHPYVVRYYTAWIEEDYDFVDEEAVSSTEGDPFASQGSEGSQDSQGYGYSTGGLDFISSSGYPKIEFGSDSEEENDGTLSSGGNGETPETYGTGSVTGKELGRVRSGSQGRPVSTTLYIQMEYCEKHLTARKTLRDLIRNGLYDDVDRTWRLFRQILDGLSHIHGHGIIHRDLKPDNIFIDVANNPRIGDFGLATSGQFTTAVRSSTAADFEGDFTRSLGTTYYVAPEMKSGFTGNYNDKVDMYSLGVILFEMCYPLGTGMERDQTLRAIREEEHTLPPIFQFSEKALQGKIIESLLSHNPSERPSASELLHSGQIPLQVEEETFRRAIMHLLSDPSSPDYKKILSAIFSQSPKKFEDIAWDMDSRGTPAANELLVQGLVKERLTTIFRRHGSVETTRQMLFPRSQHYSNGAVRLLDSTGNLLQLPFDLTLPNARAIPRQDPSLEKTFTFGTVYRETTHGGEPRTHKEVDFDIVSHNTLDLALKEAEVIKVLDEIIEEFPPLRSASMCFLVNHSDLLQLILEFCRITPSQIPLVKEVISKLNVGKWTMQKIRSELRSPAIGVASTSLDELARFDFRDPPKQTMKRLQAIMEGTAFAERLTPIFARIKRLMVYLQGFDVKRKVYVNPLGSLNDKFFRGSILFQCVFDNKRRDVFAAGGRYDSLVQEFRPKVSTSRPQTHAVGFNLSWDRLSSAMLEYIKGSSKSHVKHPEVEPAAFWKTRRCDVLVASFDPTILRETGIKVVQDLWANDISAELAVDASSLEKLLTNYKDHNHSWIVIVKQDSQERGFKVRCLVPKEEFDLRSSELIPWLRNEIRARNQREGAVDVRQSRIPSQPDPGIDGERSSDVRILVPQHRSKKTNRRNIVENALFRSREVIEDALNGPIAAIDTRDDLLEAIRDTRLSDPESWRTVIQSAPLTERKYLGQVHELLVDLAHENHVNDGADNFSNAFIYNYRTGSCVYYDLGRGK</sequence>
<feature type="non-terminal residue" evidence="16">
    <location>
        <position position="1"/>
    </location>
</feature>
<evidence type="ECO:0000256" key="5">
    <source>
        <dbReference type="ARBA" id="ARBA00022777"/>
    </source>
</evidence>
<comment type="catalytic activity">
    <reaction evidence="9">
        <text>L-seryl-[protein] + ATP = O-phospho-L-seryl-[protein] + ADP + H(+)</text>
        <dbReference type="Rhea" id="RHEA:17989"/>
        <dbReference type="Rhea" id="RHEA-COMP:9863"/>
        <dbReference type="Rhea" id="RHEA-COMP:11604"/>
        <dbReference type="ChEBI" id="CHEBI:15378"/>
        <dbReference type="ChEBI" id="CHEBI:29999"/>
        <dbReference type="ChEBI" id="CHEBI:30616"/>
        <dbReference type="ChEBI" id="CHEBI:83421"/>
        <dbReference type="ChEBI" id="CHEBI:456216"/>
        <dbReference type="EC" id="2.7.11.1"/>
    </reaction>
</comment>
<protein>
    <recommendedName>
        <fullName evidence="1">non-specific serine/threonine protein kinase</fullName>
        <ecNumber evidence="1">2.7.11.1</ecNumber>
    </recommendedName>
</protein>
<evidence type="ECO:0000256" key="9">
    <source>
        <dbReference type="ARBA" id="ARBA00048679"/>
    </source>
</evidence>
<keyword evidence="6 11" id="KW-0067">ATP-binding</keyword>
<dbReference type="FunFam" id="3.30.200.20:FF:000379">
    <property type="entry name" value="eIF-2-alpha kinase GCN2"/>
    <property type="match status" value="1"/>
</dbReference>
<dbReference type="EMBL" id="LYCR01000004">
    <property type="protein sequence ID" value="OGM50229.1"/>
    <property type="molecule type" value="Genomic_DNA"/>
</dbReference>
<dbReference type="PROSITE" id="PS50908">
    <property type="entry name" value="RWD"/>
    <property type="match status" value="1"/>
</dbReference>
<dbReference type="FunFam" id="3.40.50.800:FF:000009">
    <property type="entry name" value="Eukaryotic translation initiation factor 2-alpha kinase"/>
    <property type="match status" value="1"/>
</dbReference>
<feature type="compositionally biased region" description="Polar residues" evidence="13">
    <location>
        <begin position="499"/>
        <end position="508"/>
    </location>
</feature>
<evidence type="ECO:0000256" key="11">
    <source>
        <dbReference type="PIRSR" id="PIRSR000660-2"/>
    </source>
</evidence>
<name>A0A1F8AFP0_9EURO</name>
<dbReference type="SUPFAM" id="SSF54495">
    <property type="entry name" value="UBC-like"/>
    <property type="match status" value="1"/>
</dbReference>
<dbReference type="InterPro" id="IPR008271">
    <property type="entry name" value="Ser/Thr_kinase_AS"/>
</dbReference>
<dbReference type="GO" id="GO:0004694">
    <property type="term" value="F:eukaryotic translation initiation factor 2alpha kinase activity"/>
    <property type="evidence" value="ECO:0007669"/>
    <property type="project" value="InterPro"/>
</dbReference>
<evidence type="ECO:0000256" key="4">
    <source>
        <dbReference type="ARBA" id="ARBA00022741"/>
    </source>
</evidence>
<dbReference type="GO" id="GO:0009893">
    <property type="term" value="P:positive regulation of metabolic process"/>
    <property type="evidence" value="ECO:0007669"/>
    <property type="project" value="UniProtKB-ARBA"/>
</dbReference>
<dbReference type="PANTHER" id="PTHR11042:SF136">
    <property type="entry name" value="EIF-2-ALPHA KINASE GCN2"/>
    <property type="match status" value="1"/>
</dbReference>
<evidence type="ECO:0000256" key="12">
    <source>
        <dbReference type="PROSITE-ProRule" id="PRU10141"/>
    </source>
</evidence>
<feature type="region of interest" description="Disordered" evidence="13">
    <location>
        <begin position="199"/>
        <end position="240"/>
    </location>
</feature>
<dbReference type="FunFam" id="3.30.930.10:FF:000074">
    <property type="entry name" value="Serine/threonine-protein kinase gcn2"/>
    <property type="match status" value="1"/>
</dbReference>
<dbReference type="OrthoDB" id="341578at2759"/>
<feature type="region of interest" description="Disordered" evidence="13">
    <location>
        <begin position="260"/>
        <end position="280"/>
    </location>
</feature>
<dbReference type="InterPro" id="IPR011009">
    <property type="entry name" value="Kinase-like_dom_sf"/>
</dbReference>
<feature type="active site" description="Proton acceptor" evidence="10">
    <location>
        <position position="840"/>
    </location>
</feature>
<comment type="catalytic activity">
    <reaction evidence="8">
        <text>L-threonyl-[protein] + ATP = O-phospho-L-threonyl-[protein] + ADP + H(+)</text>
        <dbReference type="Rhea" id="RHEA:46608"/>
        <dbReference type="Rhea" id="RHEA-COMP:11060"/>
        <dbReference type="Rhea" id="RHEA-COMP:11605"/>
        <dbReference type="ChEBI" id="CHEBI:15378"/>
        <dbReference type="ChEBI" id="CHEBI:30013"/>
        <dbReference type="ChEBI" id="CHEBI:30616"/>
        <dbReference type="ChEBI" id="CHEBI:61977"/>
        <dbReference type="ChEBI" id="CHEBI:456216"/>
        <dbReference type="EC" id="2.7.11.1"/>
    </reaction>
</comment>
<dbReference type="Gene3D" id="3.10.110.10">
    <property type="entry name" value="Ubiquitin Conjugating Enzyme"/>
    <property type="match status" value="1"/>
</dbReference>
<evidence type="ECO:0000256" key="13">
    <source>
        <dbReference type="SAM" id="MobiDB-lite"/>
    </source>
</evidence>
<dbReference type="PIRSF" id="PIRSF000660">
    <property type="entry name" value="Ser/Thr_PK_GCN2"/>
    <property type="match status" value="1"/>
</dbReference>
<feature type="region of interest" description="Disordered" evidence="13">
    <location>
        <begin position="733"/>
        <end position="779"/>
    </location>
</feature>
<dbReference type="InterPro" id="IPR045864">
    <property type="entry name" value="aa-tRNA-synth_II/BPL/LPL"/>
</dbReference>
<dbReference type="InterPro" id="IPR016135">
    <property type="entry name" value="UBQ-conjugating_enzyme/RWD"/>
</dbReference>
<evidence type="ECO:0000256" key="6">
    <source>
        <dbReference type="ARBA" id="ARBA00022840"/>
    </source>
</evidence>
<dbReference type="Gene3D" id="3.30.930.10">
    <property type="entry name" value="Bira Bifunctional Protein, Domain 2"/>
    <property type="match status" value="1"/>
</dbReference>
<evidence type="ECO:0000256" key="10">
    <source>
        <dbReference type="PIRSR" id="PIRSR000660-1"/>
    </source>
</evidence>
<feature type="domain" description="Protein kinase" evidence="14">
    <location>
        <begin position="291"/>
        <end position="576"/>
    </location>
</feature>
<dbReference type="PROSITE" id="PS50011">
    <property type="entry name" value="PROTEIN_KINASE_DOM"/>
    <property type="match status" value="2"/>
</dbReference>
<comment type="caution">
    <text evidence="16">The sequence shown here is derived from an EMBL/GenBank/DDBJ whole genome shotgun (WGS) entry which is preliminary data.</text>
</comment>
<dbReference type="PANTHER" id="PTHR11042">
    <property type="entry name" value="EUKARYOTIC TRANSLATION INITIATION FACTOR 2-ALPHA KINASE EIF2-ALPHA KINASE -RELATED"/>
    <property type="match status" value="1"/>
</dbReference>
<feature type="domain" description="RWD" evidence="15">
    <location>
        <begin position="83"/>
        <end position="192"/>
    </location>
</feature>
<dbReference type="Gene3D" id="3.40.50.800">
    <property type="entry name" value="Anticodon-binding domain"/>
    <property type="match status" value="1"/>
</dbReference>
<accession>A0A1F8AFP0</accession>
<dbReference type="Gene3D" id="1.10.510.10">
    <property type="entry name" value="Transferase(Phosphotransferase) domain 1"/>
    <property type="match status" value="2"/>
</dbReference>
<feature type="region of interest" description="Disordered" evidence="13">
    <location>
        <begin position="1"/>
        <end position="66"/>
    </location>
</feature>
<proteinExistence type="inferred from homology"/>
<dbReference type="GeneID" id="34444499"/>
<gene>
    <name evidence="16" type="ORF">ABOM_001109</name>
</gene>
<dbReference type="InterPro" id="IPR016255">
    <property type="entry name" value="Gcn2"/>
</dbReference>
<feature type="compositionally biased region" description="Basic residues" evidence="13">
    <location>
        <begin position="29"/>
        <end position="41"/>
    </location>
</feature>
<keyword evidence="2" id="KW-0723">Serine/threonine-protein kinase</keyword>
<dbReference type="GO" id="GO:0005524">
    <property type="term" value="F:ATP binding"/>
    <property type="evidence" value="ECO:0007669"/>
    <property type="project" value="UniProtKB-UniRule"/>
</dbReference>
<feature type="region of interest" description="Disordered" evidence="13">
    <location>
        <begin position="692"/>
        <end position="713"/>
    </location>
</feature>
<feature type="region of interest" description="Disordered" evidence="13">
    <location>
        <begin position="480"/>
        <end position="508"/>
    </location>
</feature>
<organism evidence="16 17">
    <name type="scientific">Aspergillus bombycis</name>
    <dbReference type="NCBI Taxonomy" id="109264"/>
    <lineage>
        <taxon>Eukaryota</taxon>
        <taxon>Fungi</taxon>
        <taxon>Dikarya</taxon>
        <taxon>Ascomycota</taxon>
        <taxon>Pezizomycotina</taxon>
        <taxon>Eurotiomycetes</taxon>
        <taxon>Eurotiomycetidae</taxon>
        <taxon>Eurotiales</taxon>
        <taxon>Aspergillaceae</taxon>
        <taxon>Aspergillus</taxon>
    </lineage>
</organism>
<dbReference type="SMART" id="SM00220">
    <property type="entry name" value="S_TKc"/>
    <property type="match status" value="1"/>
</dbReference>
<keyword evidence="4 11" id="KW-0547">Nucleotide-binding</keyword>
<dbReference type="CDD" id="cd14012">
    <property type="entry name" value="PK_eIF2AK_GCN2_rpt1"/>
    <property type="match status" value="1"/>
</dbReference>
<dbReference type="PROSITE" id="PS00107">
    <property type="entry name" value="PROTEIN_KINASE_ATP"/>
    <property type="match status" value="1"/>
</dbReference>
<dbReference type="SUPFAM" id="SSF52954">
    <property type="entry name" value="Class II aaRS ABD-related"/>
    <property type="match status" value="1"/>
</dbReference>
<dbReference type="Gene3D" id="3.30.200.20">
    <property type="entry name" value="Phosphorylase Kinase, domain 1"/>
    <property type="match status" value="1"/>
</dbReference>
<dbReference type="Pfam" id="PF13393">
    <property type="entry name" value="tRNA-synt_His"/>
    <property type="match status" value="1"/>
</dbReference>
<dbReference type="InterPro" id="IPR041715">
    <property type="entry name" value="HisRS-like_core"/>
</dbReference>
<keyword evidence="17" id="KW-1185">Reference proteome</keyword>
<feature type="binding site" evidence="11">
    <location>
        <begin position="622"/>
        <end position="630"/>
    </location>
    <ligand>
        <name>ATP</name>
        <dbReference type="ChEBI" id="CHEBI:30616"/>
    </ligand>
</feature>
<evidence type="ECO:0000256" key="2">
    <source>
        <dbReference type="ARBA" id="ARBA00022527"/>
    </source>
</evidence>
<dbReference type="InterPro" id="IPR050339">
    <property type="entry name" value="CC_SR_Kinase"/>
</dbReference>
<evidence type="ECO:0000256" key="7">
    <source>
        <dbReference type="ARBA" id="ARBA00037982"/>
    </source>
</evidence>
<evidence type="ECO:0000313" key="16">
    <source>
        <dbReference type="EMBL" id="OGM50229.1"/>
    </source>
</evidence>
<dbReference type="STRING" id="109264.A0A1F8AFP0"/>
<keyword evidence="3" id="KW-0808">Transferase</keyword>
<feature type="domain" description="Protein kinase" evidence="14">
    <location>
        <begin position="616"/>
        <end position="993"/>
    </location>
</feature>
<dbReference type="Pfam" id="PF00069">
    <property type="entry name" value="Pkinase"/>
    <property type="match status" value="3"/>
</dbReference>
<dbReference type="GO" id="GO:0005737">
    <property type="term" value="C:cytoplasm"/>
    <property type="evidence" value="ECO:0007669"/>
    <property type="project" value="TreeGrafter"/>
</dbReference>
<evidence type="ECO:0000256" key="3">
    <source>
        <dbReference type="ARBA" id="ARBA00022679"/>
    </source>
</evidence>
<feature type="binding site" evidence="12">
    <location>
        <position position="646"/>
    </location>
    <ligand>
        <name>ATP</name>
        <dbReference type="ChEBI" id="CHEBI:30616"/>
    </ligand>
</feature>
<evidence type="ECO:0000313" key="17">
    <source>
        <dbReference type="Proteomes" id="UP000179179"/>
    </source>
</evidence>
<dbReference type="InterPro" id="IPR006575">
    <property type="entry name" value="RWD_dom"/>
</dbReference>
<feature type="binding site" evidence="11">
    <location>
        <position position="645"/>
    </location>
    <ligand>
        <name>ATP</name>
        <dbReference type="ChEBI" id="CHEBI:30616"/>
    </ligand>
</feature>
<dbReference type="SUPFAM" id="SSF55681">
    <property type="entry name" value="Class II aaRS and biotin synthetases"/>
    <property type="match status" value="1"/>
</dbReference>
<evidence type="ECO:0000259" key="14">
    <source>
        <dbReference type="PROSITE" id="PS50011"/>
    </source>
</evidence>
<evidence type="ECO:0000256" key="8">
    <source>
        <dbReference type="ARBA" id="ARBA00047899"/>
    </source>
</evidence>
<dbReference type="SMART" id="SM00591">
    <property type="entry name" value="RWD"/>
    <property type="match status" value="1"/>
</dbReference>
<dbReference type="Pfam" id="PF05773">
    <property type="entry name" value="RWD"/>
    <property type="match status" value="1"/>
</dbReference>
<dbReference type="Pfam" id="PF12745">
    <property type="entry name" value="HGTP_anticodon2"/>
    <property type="match status" value="1"/>
</dbReference>
<dbReference type="PROSITE" id="PS00108">
    <property type="entry name" value="PROTEIN_KINASE_ST"/>
    <property type="match status" value="1"/>
</dbReference>
<evidence type="ECO:0000256" key="1">
    <source>
        <dbReference type="ARBA" id="ARBA00012513"/>
    </source>
</evidence>
<dbReference type="GO" id="GO:0005634">
    <property type="term" value="C:nucleus"/>
    <property type="evidence" value="ECO:0007669"/>
    <property type="project" value="TreeGrafter"/>
</dbReference>
<dbReference type="InterPro" id="IPR000719">
    <property type="entry name" value="Prot_kinase_dom"/>
</dbReference>
<dbReference type="FunFam" id="1.10.510.10:FF:000821">
    <property type="entry name" value="Serine/threonine-protein kinase gcn2"/>
    <property type="match status" value="1"/>
</dbReference>
<dbReference type="InterPro" id="IPR036621">
    <property type="entry name" value="Anticodon-bd_dom_sf"/>
</dbReference>
<feature type="compositionally biased region" description="Low complexity" evidence="13">
    <location>
        <begin position="703"/>
        <end position="713"/>
    </location>
</feature>
<evidence type="ECO:0000259" key="15">
    <source>
        <dbReference type="PROSITE" id="PS50908"/>
    </source>
</evidence>
<reference evidence="16 17" key="1">
    <citation type="journal article" date="2016" name="Genome Biol. Evol.">
        <title>Draft genome sequence of an aflatoxigenic Aspergillus species, A. bombycis.</title>
        <authorList>
            <person name="Moore G.G."/>
            <person name="Mack B.M."/>
            <person name="Beltz S.B."/>
            <person name="Gilbert M.K."/>
        </authorList>
    </citation>
    <scope>NUCLEOTIDE SEQUENCE [LARGE SCALE GENOMIC DNA]</scope>
    <source>
        <strain evidence="17">NRRL 26010</strain>
    </source>
</reference>
<dbReference type="EC" id="2.7.11.1" evidence="1"/>
<feature type="compositionally biased region" description="Basic and acidic residues" evidence="13">
    <location>
        <begin position="220"/>
        <end position="230"/>
    </location>
</feature>
<dbReference type="SUPFAM" id="SSF56112">
    <property type="entry name" value="Protein kinase-like (PK-like)"/>
    <property type="match status" value="2"/>
</dbReference>
<dbReference type="FunFam" id="3.10.110.10:FF:000050">
    <property type="entry name" value="eIF-2-alpha kinase GCN2"/>
    <property type="match status" value="1"/>
</dbReference>
<dbReference type="Proteomes" id="UP000179179">
    <property type="component" value="Unassembled WGS sequence"/>
</dbReference>
<dbReference type="InterPro" id="IPR017441">
    <property type="entry name" value="Protein_kinase_ATP_BS"/>
</dbReference>
<dbReference type="RefSeq" id="XP_022393946.1">
    <property type="nucleotide sequence ID" value="XM_022528239.1"/>
</dbReference>
<dbReference type="CDD" id="cd14046">
    <property type="entry name" value="STKc_EIF2AK4_GCN2_rpt2"/>
    <property type="match status" value="1"/>
</dbReference>
<comment type="similarity">
    <text evidence="7">Belongs to the protein kinase superfamily. Ser/Thr protein kinase family. GCN2 subfamily.</text>
</comment>
<dbReference type="CDD" id="cd23823">
    <property type="entry name" value="RWD_GCN2"/>
    <property type="match status" value="1"/>
</dbReference>